<dbReference type="EMBL" id="PQWY01000008">
    <property type="protein sequence ID" value="PPK31936.1"/>
    <property type="molecule type" value="Genomic_DNA"/>
</dbReference>
<comment type="caution">
    <text evidence="1">The sequence shown here is derived from an EMBL/GenBank/DDBJ whole genome shotgun (WGS) entry which is preliminary data.</text>
</comment>
<dbReference type="InterPro" id="IPR036770">
    <property type="entry name" value="Ankyrin_rpt-contain_sf"/>
</dbReference>
<dbReference type="Gene3D" id="1.25.40.20">
    <property type="entry name" value="Ankyrin repeat-containing domain"/>
    <property type="match status" value="1"/>
</dbReference>
<evidence type="ECO:0000313" key="2">
    <source>
        <dbReference type="Proteomes" id="UP000239239"/>
    </source>
</evidence>
<evidence type="ECO:0000313" key="1">
    <source>
        <dbReference type="EMBL" id="PPK31936.1"/>
    </source>
</evidence>
<organism evidence="1 2">
    <name type="scientific">Legionella pneumophila</name>
    <dbReference type="NCBI Taxonomy" id="446"/>
    <lineage>
        <taxon>Bacteria</taxon>
        <taxon>Pseudomonadati</taxon>
        <taxon>Pseudomonadota</taxon>
        <taxon>Gammaproteobacteria</taxon>
        <taxon>Legionellales</taxon>
        <taxon>Legionellaceae</taxon>
        <taxon>Legionella</taxon>
    </lineage>
</organism>
<name>A0A2S6F3D1_LEGPN</name>
<dbReference type="SUPFAM" id="SSF140860">
    <property type="entry name" value="Pseudo ankyrin repeat-like"/>
    <property type="match status" value="1"/>
</dbReference>
<dbReference type="OrthoDB" id="5649599at2"/>
<dbReference type="AlphaFoldDB" id="A0A2S6F3D1"/>
<sequence>MKHRHAKLIPASMWHDNQLFYEVLDESVLSIMKAKTSKDAISLLVKYLPKLNDQWKKKQAWLGIALTQLENFSILLESAKILGFSKNNLFSLFAILGNVKFLNEYAKESGNDGILEMIKDNQFYPYKKAAEHGNLDVLTCLETWASSQILEMILANDFYAYKQAAHNGHINVIKHLETKAPGYILQMIQAQDYYGFRLGASGGHIELLKHMQSKAPQLFDKMVAANNFFAYRASLENGHFEVSNWLLSNSSSCLAYAEAHRHEYGTTSVNPFIENRLAVLHREAINLPPPAVFDIQDTEQAKICFYMIRNLIRRNERNLDDEIKFLLNIPSVKALAHTVVTPNQPNELIRLALTTGNHEAASILLNIPEVRVLSEENDFYRDEVNGKLDLAQLSRDSESSMTSLTKGEKTRLNEAIKRYRPTLESVGTAKLMQALRDQLKERYMANPASIINEEGRTIILPMDFEEFKQIKLSKKDYELALKSYFQNKNHTAWRYLAKPNPWMHPEAEYIYIDKLTSAKWSTFEEYQPLIAMLWLAATDKEAEPTDGHTIESRLDHFVEELALIGRSHNWDKTRINSKNQQEEYDDLEGDRPSCYSGVKRRLFQSVLGHPLITILTEDMVLEEIRTFARQHFQLFISEAKKAALKEAFDDYIVNINEISTTSKELLISMNIPPEKQEEFEGYLSKKYGAQYTEDFAFISIVRNKLSLSSDKTDFFGNCHALMLDGNVGLYQMLENTGELKTDSNLSGVRTSQIGFFKHKKEETIADFCDEAPSPPSPEI</sequence>
<gene>
    <name evidence="1" type="ORF">C3928_04140</name>
</gene>
<dbReference type="Proteomes" id="UP000239239">
    <property type="component" value="Unassembled WGS sequence"/>
</dbReference>
<reference evidence="1 2" key="1">
    <citation type="submission" date="2018-02" db="EMBL/GenBank/DDBJ databases">
        <title>Draft genome sequences of four Legionella pneumophila clinical strains isolated in Ontario.</title>
        <authorList>
            <person name="Fortuna A."/>
            <person name="Ramnarine R."/>
            <person name="Li A."/>
            <person name="Frantz C."/>
            <person name="Mallo G."/>
        </authorList>
    </citation>
    <scope>NUCLEOTIDE SEQUENCE [LARGE SCALE GENOMIC DNA]</scope>
    <source>
        <strain evidence="1 2">LG61</strain>
    </source>
</reference>
<accession>A0A2S6F3D1</accession>
<protein>
    <submittedName>
        <fullName evidence="1">Uncharacterized protein</fullName>
    </submittedName>
</protein>
<proteinExistence type="predicted"/>